<evidence type="ECO:0000256" key="1">
    <source>
        <dbReference type="ARBA" id="ARBA00022472"/>
    </source>
</evidence>
<keyword evidence="1" id="KW-0806">Transcription termination</keyword>
<evidence type="ECO:0000256" key="2">
    <source>
        <dbReference type="ARBA" id="ARBA00022490"/>
    </source>
</evidence>
<dbReference type="PANTHER" id="PTHR22648:SF0">
    <property type="entry name" value="TRANSCRIPTION TERMINATION_ANTITERMINATION PROTEIN NUSA"/>
    <property type="match status" value="1"/>
</dbReference>
<evidence type="ECO:0000256" key="5">
    <source>
        <dbReference type="ARBA" id="ARBA00023015"/>
    </source>
</evidence>
<gene>
    <name evidence="9" type="ORF">METZ01_LOCUS126954</name>
</gene>
<dbReference type="HAMAP" id="MF_00945_B">
    <property type="entry name" value="NusA_B"/>
    <property type="match status" value="1"/>
</dbReference>
<feature type="domain" description="S1 motif" evidence="8">
    <location>
        <begin position="138"/>
        <end position="202"/>
    </location>
</feature>
<proteinExistence type="inferred from homology"/>
<dbReference type="GO" id="GO:0006353">
    <property type="term" value="P:DNA-templated transcription termination"/>
    <property type="evidence" value="ECO:0007669"/>
    <property type="project" value="UniProtKB-KW"/>
</dbReference>
<evidence type="ECO:0000256" key="6">
    <source>
        <dbReference type="ARBA" id="ARBA00023163"/>
    </source>
</evidence>
<keyword evidence="5" id="KW-0805">Transcription regulation</keyword>
<dbReference type="InterPro" id="IPR015946">
    <property type="entry name" value="KH_dom-like_a/b"/>
</dbReference>
<dbReference type="GO" id="GO:0003700">
    <property type="term" value="F:DNA-binding transcription factor activity"/>
    <property type="evidence" value="ECO:0007669"/>
    <property type="project" value="InterPro"/>
</dbReference>
<dbReference type="AlphaFoldDB" id="A0A381YB25"/>
<dbReference type="InterPro" id="IPR010213">
    <property type="entry name" value="TF_NusA"/>
</dbReference>
<evidence type="ECO:0000259" key="8">
    <source>
        <dbReference type="PROSITE" id="PS50126"/>
    </source>
</evidence>
<reference evidence="9" key="1">
    <citation type="submission" date="2018-05" db="EMBL/GenBank/DDBJ databases">
        <authorList>
            <person name="Lanie J.A."/>
            <person name="Ng W.-L."/>
            <person name="Kazmierczak K.M."/>
            <person name="Andrzejewski T.M."/>
            <person name="Davidsen T.M."/>
            <person name="Wayne K.J."/>
            <person name="Tettelin H."/>
            <person name="Glass J.I."/>
            <person name="Rusch D."/>
            <person name="Podicherti R."/>
            <person name="Tsui H.-C.T."/>
            <person name="Winkler M.E."/>
        </authorList>
    </citation>
    <scope>NUCLEOTIDE SEQUENCE</scope>
</reference>
<dbReference type="CDD" id="cd04455">
    <property type="entry name" value="S1_NusA"/>
    <property type="match status" value="1"/>
</dbReference>
<dbReference type="Gene3D" id="2.40.50.140">
    <property type="entry name" value="Nucleic acid-binding proteins"/>
    <property type="match status" value="1"/>
</dbReference>
<dbReference type="FunFam" id="3.30.300.20:FF:000002">
    <property type="entry name" value="Transcription termination/antitermination protein NusA"/>
    <property type="match status" value="1"/>
</dbReference>
<dbReference type="PANTHER" id="PTHR22648">
    <property type="entry name" value="TRANSCRIPTION TERMINATION FACTOR NUSA"/>
    <property type="match status" value="1"/>
</dbReference>
<dbReference type="InterPro" id="IPR013735">
    <property type="entry name" value="TF_NusA_N"/>
</dbReference>
<keyword evidence="3" id="KW-0889">Transcription antitermination</keyword>
<name>A0A381YB25_9ZZZZ</name>
<dbReference type="GO" id="GO:0003723">
    <property type="term" value="F:RNA binding"/>
    <property type="evidence" value="ECO:0007669"/>
    <property type="project" value="UniProtKB-KW"/>
</dbReference>
<evidence type="ECO:0000256" key="4">
    <source>
        <dbReference type="ARBA" id="ARBA00022884"/>
    </source>
</evidence>
<feature type="compositionally biased region" description="Basic and acidic residues" evidence="7">
    <location>
        <begin position="445"/>
        <end position="457"/>
    </location>
</feature>
<evidence type="ECO:0000256" key="7">
    <source>
        <dbReference type="SAM" id="MobiDB-lite"/>
    </source>
</evidence>
<dbReference type="SUPFAM" id="SSF54814">
    <property type="entry name" value="Prokaryotic type KH domain (KH-domain type II)"/>
    <property type="match status" value="2"/>
</dbReference>
<keyword evidence="6" id="KW-0804">Transcription</keyword>
<feature type="region of interest" description="Disordered" evidence="7">
    <location>
        <begin position="430"/>
        <end position="484"/>
    </location>
</feature>
<dbReference type="InterPro" id="IPR030842">
    <property type="entry name" value="TF_NusA_bacterial"/>
</dbReference>
<dbReference type="Pfam" id="PF14520">
    <property type="entry name" value="HHH_5"/>
    <property type="match status" value="1"/>
</dbReference>
<protein>
    <recommendedName>
        <fullName evidence="8">S1 motif domain-containing protein</fullName>
    </recommendedName>
</protein>
<dbReference type="InterPro" id="IPR025249">
    <property type="entry name" value="TF_NusA_KH_1st"/>
</dbReference>
<dbReference type="GO" id="GO:0031564">
    <property type="term" value="P:transcription antitermination"/>
    <property type="evidence" value="ECO:0007669"/>
    <property type="project" value="UniProtKB-KW"/>
</dbReference>
<dbReference type="SMART" id="SM00316">
    <property type="entry name" value="S1"/>
    <property type="match status" value="1"/>
</dbReference>
<dbReference type="InterPro" id="IPR009019">
    <property type="entry name" value="KH_sf_prok-type"/>
</dbReference>
<accession>A0A381YB25</accession>
<dbReference type="Gene3D" id="1.10.150.20">
    <property type="entry name" value="5' to 3' exonuclease, C-terminal subdomain"/>
    <property type="match status" value="1"/>
</dbReference>
<dbReference type="InterPro" id="IPR012340">
    <property type="entry name" value="NA-bd_OB-fold"/>
</dbReference>
<evidence type="ECO:0000256" key="3">
    <source>
        <dbReference type="ARBA" id="ARBA00022814"/>
    </source>
</evidence>
<evidence type="ECO:0000313" key="9">
    <source>
        <dbReference type="EMBL" id="SVA74100.1"/>
    </source>
</evidence>
<keyword evidence="4" id="KW-0694">RNA-binding</keyword>
<dbReference type="GO" id="GO:0005829">
    <property type="term" value="C:cytosol"/>
    <property type="evidence" value="ECO:0007669"/>
    <property type="project" value="TreeGrafter"/>
</dbReference>
<dbReference type="CDD" id="cd02134">
    <property type="entry name" value="KH-II_NusA_rpt1"/>
    <property type="match status" value="1"/>
</dbReference>
<dbReference type="PROSITE" id="PS50126">
    <property type="entry name" value="S1"/>
    <property type="match status" value="1"/>
</dbReference>
<dbReference type="InterPro" id="IPR058582">
    <property type="entry name" value="KH_NusA_2nd"/>
</dbReference>
<dbReference type="SUPFAM" id="SSF47794">
    <property type="entry name" value="Rad51 N-terminal domain-like"/>
    <property type="match status" value="1"/>
</dbReference>
<dbReference type="InterPro" id="IPR010995">
    <property type="entry name" value="DNA_repair_Rad51/TF_NusA_a-hlx"/>
</dbReference>
<dbReference type="Pfam" id="PF08529">
    <property type="entry name" value="NusA_N"/>
    <property type="match status" value="1"/>
</dbReference>
<dbReference type="NCBIfam" id="TIGR01953">
    <property type="entry name" value="NusA"/>
    <property type="match status" value="1"/>
</dbReference>
<dbReference type="Gene3D" id="3.30.1480.10">
    <property type="entry name" value="NusA, N-terminal domain"/>
    <property type="match status" value="1"/>
</dbReference>
<dbReference type="InterPro" id="IPR036555">
    <property type="entry name" value="NusA_N_sf"/>
</dbReference>
<dbReference type="Pfam" id="PF26594">
    <property type="entry name" value="KH_NusA_2nd"/>
    <property type="match status" value="1"/>
</dbReference>
<dbReference type="EMBL" id="UINC01017779">
    <property type="protein sequence ID" value="SVA74100.1"/>
    <property type="molecule type" value="Genomic_DNA"/>
</dbReference>
<sequence>MINRELIDVFSEIAREKNVDRSELGSIIEQLFLHLVERDRGDSSNCSVIVNLDKGELEIYAERDIVDDLMDPVLEITLEEALKLEPGENFQVGDSFVEVIDPSIFGRRLVTAAKQFFSQRLQDVEKRYVYEDYSQRIGEIVIGTVRQMQRDNIYINIDQAELLMPRVEQIVTERHRRGDTLRAVVKSVEVTPRGPEIIISRTDNHFLYKLFEMEVPEIEDGIIDIQAIARQPGDRSKIIVRSNDRRIDPVGACVGMRGSRIQAIVRELNNEKIDIVNYSEQPEVLISRALSPATPLDLYIDEDDKYCVALFNDDELEFAIGRGGVNINLASRITNYRIDAFGKKEYDRNQKQQTTPLAEIPDFKPAKAKLLDDAGIVTVSDLLNADEKEILAIDGFGEKTLEDVFNLVANYVEANNEEEVKEEVNVEQLLDDLKEQESVSGESATEEKPADDQKTEKEEDNQSETTAEETPITEGELTLEEKSK</sequence>
<dbReference type="Pfam" id="PF13184">
    <property type="entry name" value="KH_NusA_1st"/>
    <property type="match status" value="1"/>
</dbReference>
<dbReference type="SUPFAM" id="SSF69705">
    <property type="entry name" value="Transcription factor NusA, N-terminal domain"/>
    <property type="match status" value="1"/>
</dbReference>
<dbReference type="SUPFAM" id="SSF50249">
    <property type="entry name" value="Nucleic acid-binding proteins"/>
    <property type="match status" value="1"/>
</dbReference>
<dbReference type="InterPro" id="IPR003029">
    <property type="entry name" value="S1_domain"/>
</dbReference>
<organism evidence="9">
    <name type="scientific">marine metagenome</name>
    <dbReference type="NCBI Taxonomy" id="408172"/>
    <lineage>
        <taxon>unclassified sequences</taxon>
        <taxon>metagenomes</taxon>
        <taxon>ecological metagenomes</taxon>
    </lineage>
</organism>
<dbReference type="Gene3D" id="3.30.300.20">
    <property type="match status" value="2"/>
</dbReference>
<keyword evidence="2" id="KW-0963">Cytoplasm</keyword>
<dbReference type="GO" id="GO:0000166">
    <property type="term" value="F:nucleotide binding"/>
    <property type="evidence" value="ECO:0007669"/>
    <property type="project" value="InterPro"/>
</dbReference>